<feature type="compositionally biased region" description="Acidic residues" evidence="5">
    <location>
        <begin position="184"/>
        <end position="194"/>
    </location>
</feature>
<keyword evidence="4" id="KW-0539">Nucleus</keyword>
<evidence type="ECO:0000256" key="4">
    <source>
        <dbReference type="ARBA" id="ARBA00023242"/>
    </source>
</evidence>
<accession>U1HQE3</accession>
<dbReference type="InterPro" id="IPR017956">
    <property type="entry name" value="AT_hook_DNA-bd_motif"/>
</dbReference>
<feature type="region of interest" description="Disordered" evidence="5">
    <location>
        <begin position="394"/>
        <end position="458"/>
    </location>
</feature>
<dbReference type="InterPro" id="IPR047197">
    <property type="entry name" value="THYN1-like_EVE"/>
</dbReference>
<feature type="compositionally biased region" description="Low complexity" evidence="5">
    <location>
        <begin position="394"/>
        <end position="405"/>
    </location>
</feature>
<dbReference type="PANTHER" id="PTHR14087:SF7">
    <property type="entry name" value="THYMOCYTE NUCLEAR PROTEIN 1"/>
    <property type="match status" value="1"/>
</dbReference>
<proteinExistence type="predicted"/>
<evidence type="ECO:0000313" key="8">
    <source>
        <dbReference type="Proteomes" id="UP000019373"/>
    </source>
</evidence>
<evidence type="ECO:0000256" key="1">
    <source>
        <dbReference type="ARBA" id="ARBA00004123"/>
    </source>
</evidence>
<evidence type="ECO:0000256" key="2">
    <source>
        <dbReference type="ARBA" id="ARBA00014654"/>
    </source>
</evidence>
<feature type="region of interest" description="Disordered" evidence="5">
    <location>
        <begin position="1"/>
        <end position="214"/>
    </location>
</feature>
<dbReference type="InterPro" id="IPR052181">
    <property type="entry name" value="5hmC_binding"/>
</dbReference>
<dbReference type="GO" id="GO:0003677">
    <property type="term" value="F:DNA binding"/>
    <property type="evidence" value="ECO:0007669"/>
    <property type="project" value="InterPro"/>
</dbReference>
<dbReference type="InterPro" id="IPR002740">
    <property type="entry name" value="EVE_domain"/>
</dbReference>
<organism evidence="7 8">
    <name type="scientific">Endocarpon pusillum (strain Z07020 / HMAS-L-300199)</name>
    <name type="common">Lichen-forming fungus</name>
    <dbReference type="NCBI Taxonomy" id="1263415"/>
    <lineage>
        <taxon>Eukaryota</taxon>
        <taxon>Fungi</taxon>
        <taxon>Dikarya</taxon>
        <taxon>Ascomycota</taxon>
        <taxon>Pezizomycotina</taxon>
        <taxon>Eurotiomycetes</taxon>
        <taxon>Chaetothyriomycetidae</taxon>
        <taxon>Verrucariales</taxon>
        <taxon>Verrucariaceae</taxon>
        <taxon>Endocarpon</taxon>
    </lineage>
</organism>
<dbReference type="GeneID" id="19238505"/>
<dbReference type="OrthoDB" id="41445at2759"/>
<feature type="domain" description="EVE" evidence="6">
    <location>
        <begin position="215"/>
        <end position="373"/>
    </location>
</feature>
<dbReference type="CDD" id="cd21133">
    <property type="entry name" value="EVE"/>
    <property type="match status" value="1"/>
</dbReference>
<dbReference type="PRINTS" id="PR00929">
    <property type="entry name" value="ATHOOK"/>
</dbReference>
<dbReference type="FunFam" id="3.10.590.10:FF:000003">
    <property type="entry name" value="Thymocyte nuclear protein 1"/>
    <property type="match status" value="1"/>
</dbReference>
<dbReference type="RefSeq" id="XP_007803011.1">
    <property type="nucleotide sequence ID" value="XM_007804820.1"/>
</dbReference>
<dbReference type="Pfam" id="PF02178">
    <property type="entry name" value="AT_hook"/>
    <property type="match status" value="4"/>
</dbReference>
<dbReference type="OMA" id="ANGANKM"/>
<name>U1HQE3_ENDPU</name>
<dbReference type="AlphaFoldDB" id="U1HQE3"/>
<gene>
    <name evidence="7" type="ORF">EPUS_03463</name>
</gene>
<dbReference type="GO" id="GO:0005634">
    <property type="term" value="C:nucleus"/>
    <property type="evidence" value="ECO:0007669"/>
    <property type="project" value="UniProtKB-SubCell"/>
</dbReference>
<dbReference type="PANTHER" id="PTHR14087">
    <property type="entry name" value="THYMOCYTE NUCLEAR PROTEIN 1"/>
    <property type="match status" value="1"/>
</dbReference>
<evidence type="ECO:0000256" key="3">
    <source>
        <dbReference type="ARBA" id="ARBA00022553"/>
    </source>
</evidence>
<feature type="compositionally biased region" description="Polar residues" evidence="5">
    <location>
        <begin position="31"/>
        <end position="41"/>
    </location>
</feature>
<dbReference type="HOGENOM" id="CLU_041799_0_0_1"/>
<reference evidence="8" key="1">
    <citation type="journal article" date="2014" name="BMC Genomics">
        <title>Genome characteristics reveal the impact of lichenization on lichen-forming fungus Endocarpon pusillum Hedwig (Verrucariales, Ascomycota).</title>
        <authorList>
            <person name="Wang Y.-Y."/>
            <person name="Liu B."/>
            <person name="Zhang X.-Y."/>
            <person name="Zhou Q.-M."/>
            <person name="Zhang T."/>
            <person name="Li H."/>
            <person name="Yu Y.-F."/>
            <person name="Zhang X.-L."/>
            <person name="Hao X.-Y."/>
            <person name="Wang M."/>
            <person name="Wang L."/>
            <person name="Wei J.-C."/>
        </authorList>
    </citation>
    <scope>NUCLEOTIDE SEQUENCE [LARGE SCALE GENOMIC DNA]</scope>
    <source>
        <strain evidence="8">Z07020 / HMAS-L-300199</strain>
    </source>
</reference>
<feature type="compositionally biased region" description="Acidic residues" evidence="5">
    <location>
        <begin position="412"/>
        <end position="458"/>
    </location>
</feature>
<dbReference type="SUPFAM" id="SSF88697">
    <property type="entry name" value="PUA domain-like"/>
    <property type="match status" value="1"/>
</dbReference>
<feature type="compositionally biased region" description="Basic and acidic residues" evidence="5">
    <location>
        <begin position="173"/>
        <end position="183"/>
    </location>
</feature>
<keyword evidence="8" id="KW-1185">Reference proteome</keyword>
<evidence type="ECO:0000259" key="6">
    <source>
        <dbReference type="Pfam" id="PF01878"/>
    </source>
</evidence>
<dbReference type="EMBL" id="KE721224">
    <property type="protein sequence ID" value="ERF71309.1"/>
    <property type="molecule type" value="Genomic_DNA"/>
</dbReference>
<comment type="subcellular location">
    <subcellularLocation>
        <location evidence="1">Nucleus</location>
    </subcellularLocation>
</comment>
<feature type="compositionally biased region" description="Basic residues" evidence="5">
    <location>
        <begin position="82"/>
        <end position="98"/>
    </location>
</feature>
<dbReference type="Pfam" id="PF01878">
    <property type="entry name" value="EVE"/>
    <property type="match status" value="1"/>
</dbReference>
<evidence type="ECO:0000256" key="5">
    <source>
        <dbReference type="SAM" id="MobiDB-lite"/>
    </source>
</evidence>
<protein>
    <recommendedName>
        <fullName evidence="2">Thymocyte nuclear protein 1</fullName>
    </recommendedName>
</protein>
<keyword evidence="3" id="KW-0597">Phosphoprotein</keyword>
<dbReference type="Proteomes" id="UP000019373">
    <property type="component" value="Unassembled WGS sequence"/>
</dbReference>
<sequence length="458" mass="49873">MPPKKRGRPAGTSSAAPQRPTKRVRVGETSIIGTQDSTELTDSGRPRRSSAGEPDYSTRRAKAPNNVSAASSKTAPAAQANVKKRRKGAAKLFGKRRVSAMAQPEVETNEAPKRGRGRPKKATSETTVEEKPTTPKKAVGRPKKAVGRPAKGVGRPKKNAPAKSSNGPVAKQKGRETTANHEEEVFDDEVEDSEGLPNGTSNDVDEEEETESDRQYWLMKAEPDSRLENGVDVKFSIDDLRAKGGPEAWDGVRSLQARNNLRAMRKGDHAFFYHSNCKVPGIVGVMEIVGEHEVDEMAFDPRHPYYDAKSTRENPKWDIVYVQYVRKFADIVKLSELKTYAEPGGALAKMQMLKQARLSVSAVTPKEWKFILDLAGEDLDEDDSEQAEDTLVENANGANKMKAGNLVHGGAEEGDDEGVDDEGVDDEENVDGDDDGNDDGNGEDGAEGVNGDDDEEDK</sequence>
<feature type="compositionally biased region" description="Low complexity" evidence="5">
    <location>
        <begin position="68"/>
        <end position="80"/>
    </location>
</feature>
<dbReference type="InterPro" id="IPR015947">
    <property type="entry name" value="PUA-like_sf"/>
</dbReference>
<dbReference type="SMART" id="SM00384">
    <property type="entry name" value="AT_hook"/>
    <property type="match status" value="4"/>
</dbReference>
<dbReference type="eggNOG" id="KOG3383">
    <property type="taxonomic scope" value="Eukaryota"/>
</dbReference>
<evidence type="ECO:0000313" key="7">
    <source>
        <dbReference type="EMBL" id="ERF71309.1"/>
    </source>
</evidence>
<dbReference type="Gene3D" id="3.10.590.10">
    <property type="entry name" value="ph1033 like domains"/>
    <property type="match status" value="1"/>
</dbReference>